<feature type="compositionally biased region" description="Acidic residues" evidence="1">
    <location>
        <begin position="1"/>
        <end position="13"/>
    </location>
</feature>
<dbReference type="EMBL" id="JASNQZ010000011">
    <property type="protein sequence ID" value="KAL0951009.1"/>
    <property type="molecule type" value="Genomic_DNA"/>
</dbReference>
<keyword evidence="3" id="KW-1185">Reference proteome</keyword>
<evidence type="ECO:0000256" key="1">
    <source>
        <dbReference type="SAM" id="MobiDB-lite"/>
    </source>
</evidence>
<organism evidence="2 3">
    <name type="scientific">Hohenbuehelia grisea</name>
    <dbReference type="NCBI Taxonomy" id="104357"/>
    <lineage>
        <taxon>Eukaryota</taxon>
        <taxon>Fungi</taxon>
        <taxon>Dikarya</taxon>
        <taxon>Basidiomycota</taxon>
        <taxon>Agaricomycotina</taxon>
        <taxon>Agaricomycetes</taxon>
        <taxon>Agaricomycetidae</taxon>
        <taxon>Agaricales</taxon>
        <taxon>Pleurotineae</taxon>
        <taxon>Pleurotaceae</taxon>
        <taxon>Hohenbuehelia</taxon>
    </lineage>
</organism>
<proteinExistence type="predicted"/>
<name>A0ABR3J5U2_9AGAR</name>
<sequence length="787" mass="88700">MYSDSDTETDSESVDIVPDATQLPPSTESKAPANEMVYSSLEERIMNAIDCLQEVEAETLQKETSVYTRILSASEEILTILPAISWGQAMETDTPLIMKVFNRIFHPQFMRRLFEHRANFHRLAMQEHKFGKLTEIITCWADQLLVILSDALPTAVACCSQVTCKYEVGPLSKHQKDDALRGASQLPHHWESLPDVISSQQCSRAAKRIALYILCGQYLLGSQNMDATLHSYDWVSTLLNHLYQYANHLSIDRLNHLSGPSRLQERSTYSVVLILFAKVDLERRRSSVSTLSPLSPWNPRCLGKLAEMIGLVLSDSPSTVEGVIMGLDPAQSLLIQAGIVVPWSWLVWDDPRVVDSENILVLTMTWLFHLETNCFDGALNYSGGWHSILSCYLSEYASAAKPIILRTLQYCFNVFKATTQDGVDDQLLNILYKTCFSANYLLLEGSQPNDPLASNFAAYFFGLYAVLDDTFSGLLTKDLMLKCLTEYTSNQMELALRSLRDQENPNFLNSLDDLIAKRRKTSLRNIRSGVYTKLDLLAVKSTLEFLTILWVNRRFGQIYRQTVTPFLSSLVDFFASDPPDDVSVLVDALLVNLAIMETVRPLADFQDANVCWDTETIWNLALAWGRDQVIIAFSFAHYILTTDVTVDTLLCCEAWAYLQDIVMLILCRQFYNEEEGIGLLACPTILQALLHLLAADKFDATFVLHSPWTANLCSDLRDFLANEEPLGDYLVLLKGRLETIGPQFLGTLNQLSHQSTRSSEVPEVSSGLRPKLLYCDLQNTSRLLLTM</sequence>
<protein>
    <submittedName>
        <fullName evidence="2">Uncharacterized protein</fullName>
    </submittedName>
</protein>
<gene>
    <name evidence="2" type="ORF">HGRIS_007751</name>
</gene>
<dbReference type="Proteomes" id="UP001556367">
    <property type="component" value="Unassembled WGS sequence"/>
</dbReference>
<feature type="region of interest" description="Disordered" evidence="1">
    <location>
        <begin position="1"/>
        <end position="31"/>
    </location>
</feature>
<accession>A0ABR3J5U2</accession>
<comment type="caution">
    <text evidence="2">The sequence shown here is derived from an EMBL/GenBank/DDBJ whole genome shotgun (WGS) entry which is preliminary data.</text>
</comment>
<evidence type="ECO:0000313" key="2">
    <source>
        <dbReference type="EMBL" id="KAL0951009.1"/>
    </source>
</evidence>
<reference evidence="3" key="1">
    <citation type="submission" date="2024-06" db="EMBL/GenBank/DDBJ databases">
        <title>Multi-omics analyses provide insights into the biosynthesis of the anticancer antibiotic pleurotin in Hohenbuehelia grisea.</title>
        <authorList>
            <person name="Weaver J.A."/>
            <person name="Alberti F."/>
        </authorList>
    </citation>
    <scope>NUCLEOTIDE SEQUENCE [LARGE SCALE GENOMIC DNA]</scope>
    <source>
        <strain evidence="3">T-177</strain>
    </source>
</reference>
<evidence type="ECO:0000313" key="3">
    <source>
        <dbReference type="Proteomes" id="UP001556367"/>
    </source>
</evidence>